<dbReference type="Proteomes" id="UP001165122">
    <property type="component" value="Unassembled WGS sequence"/>
</dbReference>
<feature type="compositionally biased region" description="Acidic residues" evidence="2">
    <location>
        <begin position="2309"/>
        <end position="2333"/>
    </location>
</feature>
<dbReference type="InterPro" id="IPR000048">
    <property type="entry name" value="IQ_motif_EF-hand-BS"/>
</dbReference>
<keyword evidence="1" id="KW-0175">Coiled coil</keyword>
<feature type="compositionally biased region" description="Acidic residues" evidence="2">
    <location>
        <begin position="423"/>
        <end position="432"/>
    </location>
</feature>
<dbReference type="SUPFAM" id="SSF50729">
    <property type="entry name" value="PH domain-like"/>
    <property type="match status" value="1"/>
</dbReference>
<feature type="region of interest" description="Disordered" evidence="2">
    <location>
        <begin position="95"/>
        <end position="118"/>
    </location>
</feature>
<dbReference type="PROSITE" id="PS50003">
    <property type="entry name" value="PH_DOMAIN"/>
    <property type="match status" value="1"/>
</dbReference>
<reference evidence="5" key="1">
    <citation type="journal article" date="2023" name="Commun. Biol.">
        <title>Genome analysis of Parmales, the sister group of diatoms, reveals the evolutionary specialization of diatoms from phago-mixotrophs to photoautotrophs.</title>
        <authorList>
            <person name="Ban H."/>
            <person name="Sato S."/>
            <person name="Yoshikawa S."/>
            <person name="Yamada K."/>
            <person name="Nakamura Y."/>
            <person name="Ichinomiya M."/>
            <person name="Sato N."/>
            <person name="Blanc-Mathieu R."/>
            <person name="Endo H."/>
            <person name="Kuwata A."/>
            <person name="Ogata H."/>
        </authorList>
    </citation>
    <scope>NUCLEOTIDE SEQUENCE [LARGE SCALE GENOMIC DNA]</scope>
    <source>
        <strain evidence="5">NIES 3700</strain>
    </source>
</reference>
<dbReference type="InterPro" id="IPR011993">
    <property type="entry name" value="PH-like_dom_sf"/>
</dbReference>
<keyword evidence="5" id="KW-1185">Reference proteome</keyword>
<feature type="compositionally biased region" description="Basic residues" evidence="2">
    <location>
        <begin position="43"/>
        <end position="52"/>
    </location>
</feature>
<feature type="region of interest" description="Disordered" evidence="2">
    <location>
        <begin position="2307"/>
        <end position="2347"/>
    </location>
</feature>
<protein>
    <recommendedName>
        <fullName evidence="3">PH domain-containing protein</fullName>
    </recommendedName>
</protein>
<evidence type="ECO:0000259" key="3">
    <source>
        <dbReference type="PROSITE" id="PS50003"/>
    </source>
</evidence>
<gene>
    <name evidence="4" type="ORF">TrLO_g812</name>
</gene>
<feature type="compositionally biased region" description="Gly residues" evidence="2">
    <location>
        <begin position="2183"/>
        <end position="2192"/>
    </location>
</feature>
<dbReference type="Gene3D" id="2.30.29.30">
    <property type="entry name" value="Pleckstrin-homology domain (PH domain)/Phosphotyrosine-binding domain (PTB)"/>
    <property type="match status" value="1"/>
</dbReference>
<sequence length="2347" mass="270871">MSSPPYSSHHNSQLPSISSHPPHHSTSTHPPSTYPIFASPITTRHRPKSKHSSLIRTSFLNLHTPLQSNSVTNSISNLLNSVRYDNGYEIDNGFNSQSLPSTPSSSHSLSTSNLHTSSSLEVTKPYVPKYYLDDNQKVQLRGPPTEEHLEEMRLKPSTANLKIRKDANEAHLKHLDDSYALTFSNSTLRAHSIDGFLFLQTSPIKNNPETWKEMYCILDPYTKLVSFYKEKNSNKCALAVSLEGGRVIYGGESPRTRSSLHGGKQKNVKVCVIEITTYHVHTRRFVKHYLGTSDKGQCLEWIRDLGKVVHLGIDGKKKTEKMIVRQEEMVKADRARNLIKQIRNKHKKPSEIERAKELKRLRLEREQKLREELEKNRAKTPKWMKEFSVDGLIEELTKDREEALAKKLGVDADMVEGFNNGDGFEEEEENEPEPEKTTTAAETTMLQPRRKKREAMDQTSGNKHPKLPNFLSNALSTTYTDTRQIMYQHGSATYIQRLYRGRLQRRKFLNSLHVRRWQKCTKDMCYNRLRDISSFKIVRWYRGRQYRRNFIYPIENLFCSEKEIELIRVLKQWLNLAPVEVDEGKLAKAVPKAMYKYLGFIEGEDLNKAGKRLCDLINPKYVGKEHQYATEQCFMCGRPKKACGRLLKSLPRSVRKTNMSKKLAQDLRDQVLDDEAETLKIVRDHTLLVRIAEASLKAVQCRAVGDSLRSIWRKDGREIVPPELPTMLLTIESQYWGAVSQFYRLRGSASMNWALESAQMCVKVCEMQFGGWTDTTGMHIFSDHPSICVSRLHYAHAILCGKSGHRDLKLAMKILTEARNTLYAWTGAKKARETRLKLSSFRNWVMFRHCMVEWRRLTRTMRFYNLRVMSKRIRYLHDGSEVLRAKRERVFRGKAIGKLYDFAYESKRTRELNKKAKEHFFQMFVRRVLYEWCDVAHHRKTTRDKGVAVAASTLHNFMRRNYDVWFQQWWDKETEHRADVHGRNFTVVHYFRRFRKASTAYKNERIASYAIQKTMRRFMIRKKGLIEIHRANRRDTFSRGRVGRYLEDSKIEEKIKVRGVNIWVNVQFVSEQIRRRKSFFLKLAKLNTPYMDEIQEQLKDRLVIPKFAQFSFPTPLPSKYLASRILRDELGLMLRVPVETDLHSTEYFRKCVQALSQHMVVNFETLAEDSPFGPVVTRLPYVQLLAWMEENLPKTSAGFQANMKELVKCYVLKSSKEVRKGFVSDPSEKAAAKFLGVTKGEVKNMMHNFSSTLTTYRTKKVEGVVSTYVPWVLSAAVSNVCKMETGVKHAVEDVHEGLVASLCLGTLKENLVFVENSSRREIAALLTMDRCAGDLKKLSWGIRDLGYSMAKEHFSNIYPSIRLVCDQLDMFRGAAERKVTGKDGRPTFIYAKVCKMELDTLQDIAGFVRGCINEQNVSAKVLSDLSKLLVKRRKIYRKIATEARNWKENCLGEIMSVVGVCETLNKHRRRAEEMAVACLSVRDYKKYERFCRELAVYGGALKDRTMQLYVLNQRLRRRIRAESSALVQEGGYLGRIWKAAEEAFVNGKELMATRREEIGALWNARNDRIEHEQAKHNKARQEHALKAGTLKGTQRAARHTRSTFSAKKKGRHCKYYYEKILVARSKVQKKVMSDEDRWDKYATTVLKFLQDSILLKEIVQHRKPQQKYGLSVSKLHQVELMVEKLLTSSRGMKLEECISKVKPINQRINASRVIMLKQLPKTCNEIKLLRHLEQQSQENENFVKRLKMLDDKKKHEEEHGGHKEMLQLSAAEKKAMEIEESAKHAVNKLLNNAMMAERRISRLNKRLYGGRDKQERAALFVQAVWNYRKIRSIAHNVKEKHLIIFTQNGYRRWHACRWTAAIRIQRWLREFKRYAKEMIKVKAEVRSAKRELLKKQKVGNRLKKDYDKIWDVVNQRYQYKHRKVPGLLLDEKPEILGDDDVLTPRSKRRKNWAEATGGREELNEIEAAHVIVKFMKLTLFKDAGGFLISQQWYGSWVKNKRPSEGGAVVIIQKIVRHQIERWGGKFGKRVSHNNELQKRRLKSKTGGKGGVGLADARPLHEEVMMDVCVCYCSRFYKEGEREREKAERIRSKLLGADKQIREGKRAFKVGKKSGWDTFFSNMMRNANNTQLSLLLTGGGGGIHKSSVSQKSDGWRASVRTVGVAKAARAWKGLVHEASNKFGKAGGGEGGGGWEHDKESDPLSRAMAAKVRTYRDLESVVEREERVKEEEEEEEEKGEEERKLRKTIKFMADGEGSSSNALVIGGGGEDGENGEDDGEDDDSDEGGSNVLVLGRKSRVTFGKFMSLDDLGLDDDEDDDLGLANVDDEDDDDGDNSNVFVIGRKNNEI</sequence>
<evidence type="ECO:0000256" key="2">
    <source>
        <dbReference type="SAM" id="MobiDB-lite"/>
    </source>
</evidence>
<dbReference type="InterPro" id="IPR001849">
    <property type="entry name" value="PH_domain"/>
</dbReference>
<evidence type="ECO:0000313" key="5">
    <source>
        <dbReference type="Proteomes" id="UP001165122"/>
    </source>
</evidence>
<evidence type="ECO:0000313" key="4">
    <source>
        <dbReference type="EMBL" id="GMH75387.1"/>
    </source>
</evidence>
<feature type="domain" description="PH" evidence="3">
    <location>
        <begin position="190"/>
        <end position="310"/>
    </location>
</feature>
<accession>A0A9W7ANB5</accession>
<proteinExistence type="predicted"/>
<feature type="region of interest" description="Disordered" evidence="2">
    <location>
        <begin position="2181"/>
        <end position="2202"/>
    </location>
</feature>
<feature type="region of interest" description="Disordered" evidence="2">
    <location>
        <begin position="2219"/>
        <end position="2291"/>
    </location>
</feature>
<comment type="caution">
    <text evidence="4">The sequence shown here is derived from an EMBL/GenBank/DDBJ whole genome shotgun (WGS) entry which is preliminary data.</text>
</comment>
<dbReference type="PROSITE" id="PS50096">
    <property type="entry name" value="IQ"/>
    <property type="match status" value="1"/>
</dbReference>
<feature type="region of interest" description="Disordered" evidence="2">
    <location>
        <begin position="1"/>
        <end position="52"/>
    </location>
</feature>
<feature type="compositionally biased region" description="Acidic residues" evidence="2">
    <location>
        <begin position="2268"/>
        <end position="2284"/>
    </location>
</feature>
<feature type="compositionally biased region" description="Polar residues" evidence="2">
    <location>
        <begin position="1"/>
        <end position="14"/>
    </location>
</feature>
<evidence type="ECO:0000256" key="1">
    <source>
        <dbReference type="SAM" id="Coils"/>
    </source>
</evidence>
<feature type="coiled-coil region" evidence="1">
    <location>
        <begin position="325"/>
        <end position="376"/>
    </location>
</feature>
<feature type="region of interest" description="Disordered" evidence="2">
    <location>
        <begin position="420"/>
        <end position="471"/>
    </location>
</feature>
<dbReference type="EMBL" id="BRXW01000723">
    <property type="protein sequence ID" value="GMH75387.1"/>
    <property type="molecule type" value="Genomic_DNA"/>
</dbReference>
<feature type="coiled-coil region" evidence="1">
    <location>
        <begin position="1732"/>
        <end position="1806"/>
    </location>
</feature>
<feature type="compositionally biased region" description="Basic and acidic residues" evidence="2">
    <location>
        <begin position="2219"/>
        <end position="2228"/>
    </location>
</feature>
<name>A0A9W7ANB5_9STRA</name>
<dbReference type="OrthoDB" id="193776at2759"/>
<feature type="compositionally biased region" description="Low complexity" evidence="2">
    <location>
        <begin position="15"/>
        <end position="35"/>
    </location>
</feature>
<dbReference type="SMART" id="SM00233">
    <property type="entry name" value="PH"/>
    <property type="match status" value="1"/>
</dbReference>
<dbReference type="SMART" id="SM00015">
    <property type="entry name" value="IQ"/>
    <property type="match status" value="5"/>
</dbReference>
<organism evidence="4 5">
    <name type="scientific">Triparma laevis f. longispina</name>
    <dbReference type="NCBI Taxonomy" id="1714387"/>
    <lineage>
        <taxon>Eukaryota</taxon>
        <taxon>Sar</taxon>
        <taxon>Stramenopiles</taxon>
        <taxon>Ochrophyta</taxon>
        <taxon>Bolidophyceae</taxon>
        <taxon>Parmales</taxon>
        <taxon>Triparmaceae</taxon>
        <taxon>Triparma</taxon>
    </lineage>
</organism>